<dbReference type="InterPro" id="IPR017850">
    <property type="entry name" value="Alkaline_phosphatase_core_sf"/>
</dbReference>
<evidence type="ECO:0000256" key="3">
    <source>
        <dbReference type="ARBA" id="ARBA00022723"/>
    </source>
</evidence>
<dbReference type="PANTHER" id="PTHR10342">
    <property type="entry name" value="ARYLSULFATASE"/>
    <property type="match status" value="1"/>
</dbReference>
<sequence length="402" mass="45471">MSGYFPFHTGLQHSVILWGQKVGLPEQLTILPQALKDRGYATHAIGKWHLGYCKWEYTPTERGFDSFLGFYNADETYYGHDAYGGYDFRRDRIVDFEHAGQYSTDVFADRAVDVIASHNASQPLFLYLPFQSVHYPLQVPQSYEDEYCSEIENGTRRTFCGMAASMDEAIGRVTDRLEELGYLDNALLIFTSDNGGGPEVGGSNWPLRGAKDTLWEGGNRAVSFLYSKNLFQNTGTVHDGMMHAVDWFPTLMTLVDGETPEGIDGVSQWESIVNETDSPRTEFVYNIDDIDNNAAIRMGDWKLIQGNPGSMNGWYPASGDGMETEQADNSTEYLHSDDLLLFNVKDDPEEREDVKKAHPFVLRRLMKRLEEWKKGMVPANIPREDPASNPMNFDGVWSPGWC</sequence>
<gene>
    <name evidence="8" type="ORF">V1264_002762</name>
</gene>
<dbReference type="Gene3D" id="3.40.720.10">
    <property type="entry name" value="Alkaline Phosphatase, subunit A"/>
    <property type="match status" value="1"/>
</dbReference>
<evidence type="ECO:0000313" key="9">
    <source>
        <dbReference type="Proteomes" id="UP001374579"/>
    </source>
</evidence>
<evidence type="ECO:0000256" key="5">
    <source>
        <dbReference type="ARBA" id="ARBA00022837"/>
    </source>
</evidence>
<keyword evidence="4" id="KW-0378">Hydrolase</keyword>
<dbReference type="Pfam" id="PF00884">
    <property type="entry name" value="Sulfatase"/>
    <property type="match status" value="1"/>
</dbReference>
<proteinExistence type="inferred from homology"/>
<keyword evidence="6" id="KW-0325">Glycoprotein</keyword>
<evidence type="ECO:0000256" key="6">
    <source>
        <dbReference type="ARBA" id="ARBA00023180"/>
    </source>
</evidence>
<comment type="cofactor">
    <cofactor evidence="1">
        <name>Ca(2+)</name>
        <dbReference type="ChEBI" id="CHEBI:29108"/>
    </cofactor>
</comment>
<dbReference type="PROSITE" id="PS00149">
    <property type="entry name" value="SULFATASE_2"/>
    <property type="match status" value="1"/>
</dbReference>
<keyword evidence="3" id="KW-0479">Metal-binding</keyword>
<dbReference type="SUPFAM" id="SSF53649">
    <property type="entry name" value="Alkaline phosphatase-like"/>
    <property type="match status" value="1"/>
</dbReference>
<evidence type="ECO:0000256" key="2">
    <source>
        <dbReference type="ARBA" id="ARBA00008779"/>
    </source>
</evidence>
<keyword evidence="5" id="KW-0106">Calcium</keyword>
<dbReference type="Pfam" id="PF14707">
    <property type="entry name" value="Sulfatase_C"/>
    <property type="match status" value="1"/>
</dbReference>
<feature type="domain" description="Sulfatase N-terminal" evidence="7">
    <location>
        <begin position="7"/>
        <end position="256"/>
    </location>
</feature>
<organism evidence="8 9">
    <name type="scientific">Littorina saxatilis</name>
    <dbReference type="NCBI Taxonomy" id="31220"/>
    <lineage>
        <taxon>Eukaryota</taxon>
        <taxon>Metazoa</taxon>
        <taxon>Spiralia</taxon>
        <taxon>Lophotrochozoa</taxon>
        <taxon>Mollusca</taxon>
        <taxon>Gastropoda</taxon>
        <taxon>Caenogastropoda</taxon>
        <taxon>Littorinimorpha</taxon>
        <taxon>Littorinoidea</taxon>
        <taxon>Littorinidae</taxon>
        <taxon>Littorina</taxon>
    </lineage>
</organism>
<dbReference type="Gene3D" id="3.30.1120.10">
    <property type="match status" value="1"/>
</dbReference>
<protein>
    <recommendedName>
        <fullName evidence="7">Sulfatase N-terminal domain-containing protein</fullName>
    </recommendedName>
</protein>
<keyword evidence="9" id="KW-1185">Reference proteome</keyword>
<accession>A0AAN9B3C7</accession>
<reference evidence="8 9" key="1">
    <citation type="submission" date="2024-02" db="EMBL/GenBank/DDBJ databases">
        <title>Chromosome-scale genome assembly of the rough periwinkle Littorina saxatilis.</title>
        <authorList>
            <person name="De Jode A."/>
            <person name="Faria R."/>
            <person name="Formenti G."/>
            <person name="Sims Y."/>
            <person name="Smith T.P."/>
            <person name="Tracey A."/>
            <person name="Wood J.M.D."/>
            <person name="Zagrodzka Z.B."/>
            <person name="Johannesson K."/>
            <person name="Butlin R.K."/>
            <person name="Leder E.H."/>
        </authorList>
    </citation>
    <scope>NUCLEOTIDE SEQUENCE [LARGE SCALE GENOMIC DNA]</scope>
    <source>
        <strain evidence="8">Snail1</strain>
        <tissue evidence="8">Muscle</tissue>
    </source>
</reference>
<dbReference type="Proteomes" id="UP001374579">
    <property type="component" value="Unassembled WGS sequence"/>
</dbReference>
<dbReference type="EMBL" id="JBAMIC010000012">
    <property type="protein sequence ID" value="KAK7098486.1"/>
    <property type="molecule type" value="Genomic_DNA"/>
</dbReference>
<dbReference type="InterPro" id="IPR047115">
    <property type="entry name" value="ARSB"/>
</dbReference>
<evidence type="ECO:0000256" key="1">
    <source>
        <dbReference type="ARBA" id="ARBA00001913"/>
    </source>
</evidence>
<dbReference type="CDD" id="cd16029">
    <property type="entry name" value="4-S"/>
    <property type="match status" value="1"/>
</dbReference>
<comment type="similarity">
    <text evidence="2">Belongs to the sulfatase family.</text>
</comment>
<dbReference type="AlphaFoldDB" id="A0AAN9B3C7"/>
<evidence type="ECO:0000256" key="4">
    <source>
        <dbReference type="ARBA" id="ARBA00022801"/>
    </source>
</evidence>
<dbReference type="PANTHER" id="PTHR10342:SF273">
    <property type="entry name" value="RE14504P"/>
    <property type="match status" value="1"/>
</dbReference>
<dbReference type="InterPro" id="IPR000917">
    <property type="entry name" value="Sulfatase_N"/>
</dbReference>
<evidence type="ECO:0000259" key="7">
    <source>
        <dbReference type="Pfam" id="PF00884"/>
    </source>
</evidence>
<comment type="caution">
    <text evidence="8">The sequence shown here is derived from an EMBL/GenBank/DDBJ whole genome shotgun (WGS) entry which is preliminary data.</text>
</comment>
<dbReference type="GO" id="GO:0008484">
    <property type="term" value="F:sulfuric ester hydrolase activity"/>
    <property type="evidence" value="ECO:0007669"/>
    <property type="project" value="InterPro"/>
</dbReference>
<dbReference type="InterPro" id="IPR024607">
    <property type="entry name" value="Sulfatase_CS"/>
</dbReference>
<name>A0AAN9B3C7_9CAEN</name>
<evidence type="ECO:0000313" key="8">
    <source>
        <dbReference type="EMBL" id="KAK7098486.1"/>
    </source>
</evidence>
<dbReference type="GO" id="GO:0046872">
    <property type="term" value="F:metal ion binding"/>
    <property type="evidence" value="ECO:0007669"/>
    <property type="project" value="UniProtKB-KW"/>
</dbReference>